<evidence type="ECO:0000259" key="1">
    <source>
        <dbReference type="PROSITE" id="PS50086"/>
    </source>
</evidence>
<dbReference type="InterPro" id="IPR050302">
    <property type="entry name" value="Rab_GAP_TBC_domain"/>
</dbReference>
<dbReference type="InterPro" id="IPR000195">
    <property type="entry name" value="Rab-GAP-TBC_dom"/>
</dbReference>
<dbReference type="Proteomes" id="UP001164746">
    <property type="component" value="Chromosome 17"/>
</dbReference>
<dbReference type="EMBL" id="CP111028">
    <property type="protein sequence ID" value="WAR30617.1"/>
    <property type="molecule type" value="Genomic_DNA"/>
</dbReference>
<dbReference type="SMART" id="SM00164">
    <property type="entry name" value="TBC"/>
    <property type="match status" value="1"/>
</dbReference>
<dbReference type="PROSITE" id="PS50086">
    <property type="entry name" value="TBC_RABGAP"/>
    <property type="match status" value="1"/>
</dbReference>
<reference evidence="2" key="1">
    <citation type="submission" date="2022-11" db="EMBL/GenBank/DDBJ databases">
        <title>Centuries of genome instability and evolution in soft-shell clam transmissible cancer (bioRxiv).</title>
        <authorList>
            <person name="Hart S.F.M."/>
            <person name="Yonemitsu M.A."/>
            <person name="Giersch R.M."/>
            <person name="Beal B.F."/>
            <person name="Arriagada G."/>
            <person name="Davis B.W."/>
            <person name="Ostrander E.A."/>
            <person name="Goff S.P."/>
            <person name="Metzger M.J."/>
        </authorList>
    </citation>
    <scope>NUCLEOTIDE SEQUENCE</scope>
    <source>
        <strain evidence="2">MELC-2E11</strain>
        <tissue evidence="2">Siphon/mantle</tissue>
    </source>
</reference>
<dbReference type="PANTHER" id="PTHR47219:SF20">
    <property type="entry name" value="TBC1 DOMAIN FAMILY MEMBER 2B"/>
    <property type="match status" value="1"/>
</dbReference>
<evidence type="ECO:0000313" key="2">
    <source>
        <dbReference type="EMBL" id="WAR30617.1"/>
    </source>
</evidence>
<keyword evidence="3" id="KW-1185">Reference proteome</keyword>
<dbReference type="Gene3D" id="1.10.472.80">
    <property type="entry name" value="Ypt/Rab-GAP domain of gyp1p, domain 3"/>
    <property type="match status" value="1"/>
</dbReference>
<organism evidence="2 3">
    <name type="scientific">Mya arenaria</name>
    <name type="common">Soft-shell clam</name>
    <dbReference type="NCBI Taxonomy" id="6604"/>
    <lineage>
        <taxon>Eukaryota</taxon>
        <taxon>Metazoa</taxon>
        <taxon>Spiralia</taxon>
        <taxon>Lophotrochozoa</taxon>
        <taxon>Mollusca</taxon>
        <taxon>Bivalvia</taxon>
        <taxon>Autobranchia</taxon>
        <taxon>Heteroconchia</taxon>
        <taxon>Euheterodonta</taxon>
        <taxon>Imparidentia</taxon>
        <taxon>Neoheterodontei</taxon>
        <taxon>Myida</taxon>
        <taxon>Myoidea</taxon>
        <taxon>Myidae</taxon>
        <taxon>Mya</taxon>
    </lineage>
</organism>
<proteinExistence type="predicted"/>
<feature type="domain" description="Rab-GAP TBC" evidence="1">
    <location>
        <begin position="74"/>
        <end position="237"/>
    </location>
</feature>
<accession>A0ABY7G9M8</accession>
<dbReference type="PANTHER" id="PTHR47219">
    <property type="entry name" value="RAB GTPASE-ACTIVATING PROTEIN 1-LIKE"/>
    <property type="match status" value="1"/>
</dbReference>
<dbReference type="Gene3D" id="1.10.10.750">
    <property type="entry name" value="Ypt/Rab-GAP domain of gyp1p, domain 1"/>
    <property type="match status" value="1"/>
</dbReference>
<name>A0ABY7G9M8_MYAAR</name>
<sequence>MANNEVHVDGYGFKHVYTNTGLLLHYLCTELTHHYLIQAGVYEEHQKRWTIFMRQHGKDPVKSLPELKTLCRAGIPDRFRKQVWRQLVRYRVRDLIREKGDYYYRNLCNLLPESPLAACYRKQIMDLQDILLAFCIHNPTIGYCQGMNFIAGMALIFMEPEDAFWTLVAIAESYFSPHYFDHSLIGAQADQQILKEMVQEKLPALSAHLEAIDIELSTVTLNWFLAVFFDAVPFQVS</sequence>
<gene>
    <name evidence="2" type="ORF">MAR_033159</name>
</gene>
<evidence type="ECO:0000313" key="3">
    <source>
        <dbReference type="Proteomes" id="UP001164746"/>
    </source>
</evidence>
<dbReference type="InterPro" id="IPR035969">
    <property type="entry name" value="Rab-GAP_TBC_sf"/>
</dbReference>
<dbReference type="Pfam" id="PF00566">
    <property type="entry name" value="RabGAP-TBC"/>
    <property type="match status" value="1"/>
</dbReference>
<dbReference type="Gene3D" id="1.10.8.270">
    <property type="entry name" value="putative rabgap domain of human tbc1 domain family member 14 like domains"/>
    <property type="match status" value="1"/>
</dbReference>
<protein>
    <submittedName>
        <fullName evidence="2">TBD2A-like protein</fullName>
    </submittedName>
</protein>
<dbReference type="SUPFAM" id="SSF47923">
    <property type="entry name" value="Ypt/Rab-GAP domain of gyp1p"/>
    <property type="match status" value="1"/>
</dbReference>